<comment type="caution">
    <text evidence="6">The sequence shown here is derived from an EMBL/GenBank/DDBJ whole genome shotgun (WGS) entry which is preliminary data.</text>
</comment>
<dbReference type="RefSeq" id="WP_060717917.1">
    <property type="nucleotide sequence ID" value="NZ_CP055265.1"/>
</dbReference>
<dbReference type="Proteomes" id="UP000436911">
    <property type="component" value="Unassembled WGS sequence"/>
</dbReference>
<dbReference type="AlphaFoldDB" id="A0A368N8A2"/>
<dbReference type="Pfam" id="PF01925">
    <property type="entry name" value="TauE"/>
    <property type="match status" value="1"/>
</dbReference>
<dbReference type="EMBL" id="QUSG01000008">
    <property type="protein sequence ID" value="KAA3526044.1"/>
    <property type="molecule type" value="Genomic_DNA"/>
</dbReference>
<name>A0A368N8A2_AGRVI</name>
<proteinExistence type="inferred from homology"/>
<protein>
    <recommendedName>
        <fullName evidence="5">Probable membrane transporter protein</fullName>
    </recommendedName>
</protein>
<dbReference type="OrthoDB" id="7030574at2"/>
<dbReference type="InterPro" id="IPR051598">
    <property type="entry name" value="TSUP/Inactive_protease-like"/>
</dbReference>
<reference evidence="6 8" key="1">
    <citation type="submission" date="2018-08" db="EMBL/GenBank/DDBJ databases">
        <title>Genome sequencing of Agrobacterium vitis strain ICMP 10754.</title>
        <authorList>
            <person name="Visnovsky S.B."/>
            <person name="Pitman A.R."/>
        </authorList>
    </citation>
    <scope>NUCLEOTIDE SEQUENCE [LARGE SCALE GENOMIC DNA]</scope>
    <source>
        <strain evidence="6 8">ICMP 10754</strain>
    </source>
</reference>
<organism evidence="6 8">
    <name type="scientific">Agrobacterium vitis</name>
    <name type="common">Rhizobium vitis</name>
    <dbReference type="NCBI Taxonomy" id="373"/>
    <lineage>
        <taxon>Bacteria</taxon>
        <taxon>Pseudomonadati</taxon>
        <taxon>Pseudomonadota</taxon>
        <taxon>Alphaproteobacteria</taxon>
        <taxon>Hyphomicrobiales</taxon>
        <taxon>Rhizobiaceae</taxon>
        <taxon>Rhizobium/Agrobacterium group</taxon>
        <taxon>Agrobacterium</taxon>
    </lineage>
</organism>
<evidence type="ECO:0000256" key="3">
    <source>
        <dbReference type="ARBA" id="ARBA00022989"/>
    </source>
</evidence>
<evidence type="ECO:0000313" key="9">
    <source>
        <dbReference type="Proteomes" id="UP000440716"/>
    </source>
</evidence>
<feature type="transmembrane region" description="Helical" evidence="5">
    <location>
        <begin position="172"/>
        <end position="191"/>
    </location>
</feature>
<keyword evidence="2 5" id="KW-0812">Transmembrane</keyword>
<dbReference type="InterPro" id="IPR002781">
    <property type="entry name" value="TM_pro_TauE-like"/>
</dbReference>
<evidence type="ECO:0000313" key="8">
    <source>
        <dbReference type="Proteomes" id="UP000436911"/>
    </source>
</evidence>
<dbReference type="GeneID" id="60684993"/>
<evidence type="ECO:0000256" key="4">
    <source>
        <dbReference type="ARBA" id="ARBA00023136"/>
    </source>
</evidence>
<evidence type="ECO:0000313" key="6">
    <source>
        <dbReference type="EMBL" id="KAA3526044.1"/>
    </source>
</evidence>
<reference evidence="7 9" key="2">
    <citation type="submission" date="2019-12" db="EMBL/GenBank/DDBJ databases">
        <title>Whole-genome sequencing of Allorhizobium vitis.</title>
        <authorList>
            <person name="Gan H.M."/>
            <person name="Szegedi E."/>
            <person name="Burr T."/>
            <person name="Savka M.A."/>
        </authorList>
    </citation>
    <scope>NUCLEOTIDE SEQUENCE [LARGE SCALE GENOMIC DNA]</scope>
    <source>
        <strain evidence="7 9">CG415</strain>
    </source>
</reference>
<feature type="transmembrane region" description="Helical" evidence="5">
    <location>
        <begin position="225"/>
        <end position="243"/>
    </location>
</feature>
<feature type="transmembrane region" description="Helical" evidence="5">
    <location>
        <begin position="102"/>
        <end position="121"/>
    </location>
</feature>
<evidence type="ECO:0000256" key="1">
    <source>
        <dbReference type="ARBA" id="ARBA00004141"/>
    </source>
</evidence>
<comment type="similarity">
    <text evidence="5">Belongs to the 4-toluene sulfonate uptake permease (TSUP) (TC 2.A.102) family.</text>
</comment>
<keyword evidence="5" id="KW-1003">Cell membrane</keyword>
<keyword evidence="3 5" id="KW-1133">Transmembrane helix</keyword>
<dbReference type="Proteomes" id="UP000440716">
    <property type="component" value="Unassembled WGS sequence"/>
</dbReference>
<feature type="transmembrane region" description="Helical" evidence="5">
    <location>
        <begin position="133"/>
        <end position="160"/>
    </location>
</feature>
<dbReference type="PANTHER" id="PTHR43701">
    <property type="entry name" value="MEMBRANE TRANSPORTER PROTEIN MJ0441-RELATED"/>
    <property type="match status" value="1"/>
</dbReference>
<dbReference type="EMBL" id="WPHU01000002">
    <property type="protein sequence ID" value="MVA55391.1"/>
    <property type="molecule type" value="Genomic_DNA"/>
</dbReference>
<feature type="transmembrane region" description="Helical" evidence="5">
    <location>
        <begin position="12"/>
        <end position="36"/>
    </location>
</feature>
<feature type="transmembrane region" description="Helical" evidence="5">
    <location>
        <begin position="73"/>
        <end position="95"/>
    </location>
</feature>
<sequence>MLINMLGLPFGALLGTAGGFLGTGGGTFAIPLLVLFAAYDQKLAQGTALVMVVTNVLYALVKYRNKGSFDLKTALVLAVSGSVTSATSSLWALSLSSETLKLWYGVFLMLLAAFVAVTRNIKFVSHGLDYRWAFLPGAIGGISLGLFGVGGAMLAVPLLVMFYGHSQVRAQGLGLALALPGCSISLMQYGYYGHVDWVLGSMLAIGGLLGVPAGVHLAHKVDERTLGLSFCTLLIAAGLLVVVK</sequence>
<keyword evidence="4 5" id="KW-0472">Membrane</keyword>
<evidence type="ECO:0000256" key="5">
    <source>
        <dbReference type="RuleBase" id="RU363041"/>
    </source>
</evidence>
<evidence type="ECO:0000256" key="2">
    <source>
        <dbReference type="ARBA" id="ARBA00022692"/>
    </source>
</evidence>
<dbReference type="PANTHER" id="PTHR43701:SF2">
    <property type="entry name" value="MEMBRANE TRANSPORTER PROTEIN YJNA-RELATED"/>
    <property type="match status" value="1"/>
</dbReference>
<comment type="subcellular location">
    <subcellularLocation>
        <location evidence="5">Cell membrane</location>
        <topology evidence="5">Multi-pass membrane protein</topology>
    </subcellularLocation>
    <subcellularLocation>
        <location evidence="1">Membrane</location>
        <topology evidence="1">Multi-pass membrane protein</topology>
    </subcellularLocation>
</comment>
<evidence type="ECO:0000313" key="7">
    <source>
        <dbReference type="EMBL" id="MVA55391.1"/>
    </source>
</evidence>
<accession>A0A368N8A2</accession>
<dbReference type="GO" id="GO:0005886">
    <property type="term" value="C:plasma membrane"/>
    <property type="evidence" value="ECO:0007669"/>
    <property type="project" value="UniProtKB-SubCell"/>
</dbReference>
<feature type="transmembrane region" description="Helical" evidence="5">
    <location>
        <begin position="43"/>
        <end position="61"/>
    </location>
</feature>
<feature type="transmembrane region" description="Helical" evidence="5">
    <location>
        <begin position="197"/>
        <end position="218"/>
    </location>
</feature>
<gene>
    <name evidence="6" type="ORF">DXT89_16045</name>
    <name evidence="7" type="ORF">GOZ88_04590</name>
</gene>